<dbReference type="GO" id="GO:0005975">
    <property type="term" value="P:carbohydrate metabolic process"/>
    <property type="evidence" value="ECO:0007669"/>
    <property type="project" value="InterPro"/>
</dbReference>
<dbReference type="InterPro" id="IPR015883">
    <property type="entry name" value="Glyco_hydro_20_cat"/>
</dbReference>
<evidence type="ECO:0000256" key="2">
    <source>
        <dbReference type="ARBA" id="ARBA00006285"/>
    </source>
</evidence>
<dbReference type="FunFam" id="3.20.20.80:FF:000063">
    <property type="entry name" value="Beta-hexosaminidase"/>
    <property type="match status" value="1"/>
</dbReference>
<evidence type="ECO:0000256" key="4">
    <source>
        <dbReference type="ARBA" id="ARBA00022801"/>
    </source>
</evidence>
<dbReference type="PANTHER" id="PTHR22600:SF58">
    <property type="entry name" value="BETA-HEXOSAMINIDASE"/>
    <property type="match status" value="1"/>
</dbReference>
<evidence type="ECO:0000259" key="10">
    <source>
        <dbReference type="Pfam" id="PF00728"/>
    </source>
</evidence>
<dbReference type="InterPro" id="IPR029018">
    <property type="entry name" value="Hex-like_dom2"/>
</dbReference>
<dbReference type="Pfam" id="PF14845">
    <property type="entry name" value="Glycohydro_20b2"/>
    <property type="match status" value="1"/>
</dbReference>
<keyword evidence="3 9" id="KW-0732">Signal</keyword>
<reference evidence="12 13" key="1">
    <citation type="submission" date="2016-03" db="EMBL/GenBank/DDBJ databases">
        <authorList>
            <person name="Ploux O."/>
        </authorList>
    </citation>
    <scope>NUCLEOTIDE SEQUENCE [LARGE SCALE GENOMIC DNA]</scope>
    <source>
        <strain evidence="12 13">UAMH 11012</strain>
    </source>
</reference>
<evidence type="ECO:0000313" key="12">
    <source>
        <dbReference type="EMBL" id="CZR50444.1"/>
    </source>
</evidence>
<dbReference type="Proteomes" id="UP000184330">
    <property type="component" value="Unassembled WGS sequence"/>
</dbReference>
<name>A0A1L7WCD2_9HELO</name>
<gene>
    <name evidence="12" type="ORF">PAC_00316</name>
</gene>
<keyword evidence="5" id="KW-0325">Glycoprotein</keyword>
<dbReference type="InterPro" id="IPR029019">
    <property type="entry name" value="HEX_eukaryotic_N"/>
</dbReference>
<comment type="catalytic activity">
    <reaction evidence="1 7">
        <text>Hydrolysis of terminal non-reducing N-acetyl-D-hexosamine residues in N-acetyl-beta-D-hexosaminides.</text>
        <dbReference type="EC" id="3.2.1.52"/>
    </reaction>
</comment>
<keyword evidence="6 7" id="KW-0326">Glycosidase</keyword>
<keyword evidence="4 7" id="KW-0378">Hydrolase</keyword>
<dbReference type="SUPFAM" id="SSF51445">
    <property type="entry name" value="(Trans)glycosidases"/>
    <property type="match status" value="1"/>
</dbReference>
<evidence type="ECO:0000259" key="11">
    <source>
        <dbReference type="Pfam" id="PF14845"/>
    </source>
</evidence>
<feature type="domain" description="Beta-hexosaminidase eukaryotic type N-terminal" evidence="11">
    <location>
        <begin position="18"/>
        <end position="182"/>
    </location>
</feature>
<dbReference type="EC" id="3.2.1.52" evidence="7"/>
<feature type="active site" description="Proton donor" evidence="8">
    <location>
        <position position="368"/>
    </location>
</feature>
<evidence type="ECO:0000313" key="13">
    <source>
        <dbReference type="Proteomes" id="UP000184330"/>
    </source>
</evidence>
<evidence type="ECO:0000256" key="1">
    <source>
        <dbReference type="ARBA" id="ARBA00001231"/>
    </source>
</evidence>
<feature type="signal peptide" evidence="9">
    <location>
        <begin position="1"/>
        <end position="17"/>
    </location>
</feature>
<evidence type="ECO:0000256" key="7">
    <source>
        <dbReference type="PIRNR" id="PIRNR001093"/>
    </source>
</evidence>
<dbReference type="GO" id="GO:0016231">
    <property type="term" value="F:beta-N-acetylglucosaminidase activity"/>
    <property type="evidence" value="ECO:0007669"/>
    <property type="project" value="TreeGrafter"/>
</dbReference>
<feature type="chain" id="PRO_5012815126" description="Beta-hexosaminidase" evidence="9">
    <location>
        <begin position="18"/>
        <end position="596"/>
    </location>
</feature>
<dbReference type="GO" id="GO:0030203">
    <property type="term" value="P:glycosaminoglycan metabolic process"/>
    <property type="evidence" value="ECO:0007669"/>
    <property type="project" value="TreeGrafter"/>
</dbReference>
<dbReference type="Gene3D" id="3.20.20.80">
    <property type="entry name" value="Glycosidases"/>
    <property type="match status" value="1"/>
</dbReference>
<protein>
    <recommendedName>
        <fullName evidence="7">Beta-hexosaminidase</fullName>
        <ecNumber evidence="7">3.2.1.52</ecNumber>
    </recommendedName>
</protein>
<evidence type="ECO:0000256" key="8">
    <source>
        <dbReference type="PIRSR" id="PIRSR001093-1"/>
    </source>
</evidence>
<feature type="domain" description="Glycoside hydrolase family 20 catalytic" evidence="10">
    <location>
        <begin position="207"/>
        <end position="546"/>
    </location>
</feature>
<keyword evidence="13" id="KW-1185">Reference proteome</keyword>
<accession>A0A1L7WCD2</accession>
<proteinExistence type="inferred from homology"/>
<evidence type="ECO:0000256" key="9">
    <source>
        <dbReference type="SAM" id="SignalP"/>
    </source>
</evidence>
<dbReference type="PRINTS" id="PR00738">
    <property type="entry name" value="GLHYDRLASE20"/>
</dbReference>
<dbReference type="GO" id="GO:0016020">
    <property type="term" value="C:membrane"/>
    <property type="evidence" value="ECO:0007669"/>
    <property type="project" value="TreeGrafter"/>
</dbReference>
<dbReference type="InterPro" id="IPR025705">
    <property type="entry name" value="Beta_hexosaminidase_sua/sub"/>
</dbReference>
<dbReference type="PANTHER" id="PTHR22600">
    <property type="entry name" value="BETA-HEXOSAMINIDASE"/>
    <property type="match status" value="1"/>
</dbReference>
<dbReference type="Gene3D" id="3.30.379.10">
    <property type="entry name" value="Chitobiase/beta-hexosaminidase domain 2-like"/>
    <property type="match status" value="1"/>
</dbReference>
<evidence type="ECO:0000256" key="5">
    <source>
        <dbReference type="ARBA" id="ARBA00023180"/>
    </source>
</evidence>
<dbReference type="Pfam" id="PF00728">
    <property type="entry name" value="Glyco_hydro_20"/>
    <property type="match status" value="1"/>
</dbReference>
<evidence type="ECO:0000256" key="3">
    <source>
        <dbReference type="ARBA" id="ARBA00022729"/>
    </source>
</evidence>
<organism evidence="12 13">
    <name type="scientific">Phialocephala subalpina</name>
    <dbReference type="NCBI Taxonomy" id="576137"/>
    <lineage>
        <taxon>Eukaryota</taxon>
        <taxon>Fungi</taxon>
        <taxon>Dikarya</taxon>
        <taxon>Ascomycota</taxon>
        <taxon>Pezizomycotina</taxon>
        <taxon>Leotiomycetes</taxon>
        <taxon>Helotiales</taxon>
        <taxon>Mollisiaceae</taxon>
        <taxon>Phialocephala</taxon>
        <taxon>Phialocephala fortinii species complex</taxon>
    </lineage>
</organism>
<sequence>MYSPIYLIFILASQVLAIWPAPQSFTNGTSVLWIARGVQVTYNGGNVGWSPSSFDPVDTEQIMGIQSSSSYAAGNSTFSSNSIVQAAISRNLNTLFDQGLVPWKLVGRNQLSQFEPAANSSQTFISSLAITQTQADTLNTYKPLAGDVDESYNLTITTDGKATISAVSSTGVMHGLQTFIQLFYKHSTTAGMYTNLAPVSIIDAPKFAHRGLNMDVARNWFPMENIIRTIDALAMNKFNRLHLHMTDSQSWPMDIPALPDLSKKGAYQTGLSYTPTDIKQIQTYAVERGIEVIIEFDMPGHTTSIGYAYPDLITGFDAKPWATYCAEPPCGSLQLNNTAVYDFLQTLFNDVIPRVQPYSAYFHTGGDEVNSQVYLLDPTVKSNESSVIGPLIQKLVDRNHAQLRSSGLTPIVWEEMLLDWNLTLGSDVLVQSWLSDASVAAITAKGHKALAGNYNFWYLDCGKGQWLDFDNGASFQTYYPFADYCSPTKSWRLVYAYDPLAGVPANQTHLVQGGEVHIWSEQTDPVNLDDMVWPRASAAGEVLWSGRQDASGQNRSQITASPRLAEMRERMVNTGVKVGPVQMVFCTQNNATECSL</sequence>
<dbReference type="AlphaFoldDB" id="A0A1L7WCD2"/>
<dbReference type="STRING" id="576137.A0A1L7WCD2"/>
<evidence type="ECO:0000256" key="6">
    <source>
        <dbReference type="ARBA" id="ARBA00023295"/>
    </source>
</evidence>
<dbReference type="EMBL" id="FJOG01000001">
    <property type="protein sequence ID" value="CZR50444.1"/>
    <property type="molecule type" value="Genomic_DNA"/>
</dbReference>
<dbReference type="InterPro" id="IPR017853">
    <property type="entry name" value="GH"/>
</dbReference>
<dbReference type="SUPFAM" id="SSF55545">
    <property type="entry name" value="beta-N-acetylhexosaminidase-like domain"/>
    <property type="match status" value="1"/>
</dbReference>
<dbReference type="PIRSF" id="PIRSF001093">
    <property type="entry name" value="B-hxosamndse_ab_euk"/>
    <property type="match status" value="1"/>
</dbReference>
<dbReference type="OrthoDB" id="428480at2759"/>
<dbReference type="CDD" id="cd06562">
    <property type="entry name" value="GH20_HexA_HexB-like"/>
    <property type="match status" value="1"/>
</dbReference>
<comment type="similarity">
    <text evidence="2 7">Belongs to the glycosyl hydrolase 20 family.</text>
</comment>